<dbReference type="KEGG" id="sfer:NCTC12278_00575"/>
<name>A0A2X3XZC6_9STRE</name>
<evidence type="ECO:0000313" key="3">
    <source>
        <dbReference type="EMBL" id="SQF39812.1"/>
    </source>
</evidence>
<sequence length="249" mass="28059">MIDAYKKYWKQYADFSGRSTRSDYWWVVLCNFLITLPIGFLLGISLISGLIRLGLKTEEYGYAYTPTPDDIFAIFSPFTILLLLLLFIFYLAVLVPNLAISVRRLRDGGFHWAFIFLLAPSILTFVPLMWIFVFPCQIAFLVLMCMPTKVQNPAFNGQGPVNGYYQQPQAPQPGQFNQQAPVQPQAPQTGQFNNQAPVQPQAPVQEQPNQFQQTPQAPVQEQPATESAVTFEDIDHSQETATDNSAADQ</sequence>
<keyword evidence="2" id="KW-1133">Transmembrane helix</keyword>
<evidence type="ECO:0000256" key="1">
    <source>
        <dbReference type="SAM" id="MobiDB-lite"/>
    </source>
</evidence>
<feature type="transmembrane region" description="Helical" evidence="2">
    <location>
        <begin position="71"/>
        <end position="100"/>
    </location>
</feature>
<dbReference type="RefSeq" id="WP_018029440.1">
    <property type="nucleotide sequence ID" value="NZ_LS483343.1"/>
</dbReference>
<feature type="region of interest" description="Disordered" evidence="1">
    <location>
        <begin position="161"/>
        <end position="249"/>
    </location>
</feature>
<protein>
    <submittedName>
        <fullName evidence="3">Membrane protein</fullName>
    </submittedName>
</protein>
<dbReference type="OrthoDB" id="2285053at2"/>
<dbReference type="GO" id="GO:0005886">
    <property type="term" value="C:plasma membrane"/>
    <property type="evidence" value="ECO:0007669"/>
    <property type="project" value="TreeGrafter"/>
</dbReference>
<dbReference type="STRING" id="1123303.GCA_000372425_00109"/>
<reference evidence="3 4" key="1">
    <citation type="submission" date="2018-06" db="EMBL/GenBank/DDBJ databases">
        <authorList>
            <consortium name="Pathogen Informatics"/>
            <person name="Doyle S."/>
        </authorList>
    </citation>
    <scope>NUCLEOTIDE SEQUENCE [LARGE SCALE GENOMIC DNA]</scope>
    <source>
        <strain evidence="3 4">NCTC12278</strain>
    </source>
</reference>
<accession>A0A2X3XZC6</accession>
<dbReference type="Proteomes" id="UP000249495">
    <property type="component" value="Chromosome 1"/>
</dbReference>
<dbReference type="Pfam" id="PF05656">
    <property type="entry name" value="DUF805"/>
    <property type="match status" value="1"/>
</dbReference>
<feature type="compositionally biased region" description="Polar residues" evidence="1">
    <location>
        <begin position="239"/>
        <end position="249"/>
    </location>
</feature>
<evidence type="ECO:0000256" key="2">
    <source>
        <dbReference type="SAM" id="Phobius"/>
    </source>
</evidence>
<dbReference type="EMBL" id="LS483343">
    <property type="protein sequence ID" value="SQF39812.1"/>
    <property type="molecule type" value="Genomic_DNA"/>
</dbReference>
<keyword evidence="2" id="KW-0472">Membrane</keyword>
<keyword evidence="2" id="KW-0812">Transmembrane</keyword>
<feature type="transmembrane region" description="Helical" evidence="2">
    <location>
        <begin position="24"/>
        <end position="51"/>
    </location>
</feature>
<organism evidence="3 4">
    <name type="scientific">Streptococcus ferus</name>
    <dbReference type="NCBI Taxonomy" id="1345"/>
    <lineage>
        <taxon>Bacteria</taxon>
        <taxon>Bacillati</taxon>
        <taxon>Bacillota</taxon>
        <taxon>Bacilli</taxon>
        <taxon>Lactobacillales</taxon>
        <taxon>Streptococcaceae</taxon>
        <taxon>Streptococcus</taxon>
    </lineage>
</organism>
<dbReference type="PANTHER" id="PTHR34980:SF2">
    <property type="entry name" value="INNER MEMBRANE PROTEIN YHAH-RELATED"/>
    <property type="match status" value="1"/>
</dbReference>
<dbReference type="InterPro" id="IPR008523">
    <property type="entry name" value="DUF805"/>
</dbReference>
<dbReference type="PANTHER" id="PTHR34980">
    <property type="entry name" value="INNER MEMBRANE PROTEIN-RELATED-RELATED"/>
    <property type="match status" value="1"/>
</dbReference>
<gene>
    <name evidence="3" type="ORF">NCTC12278_00575</name>
</gene>
<proteinExistence type="predicted"/>
<feature type="compositionally biased region" description="Low complexity" evidence="1">
    <location>
        <begin position="162"/>
        <end position="218"/>
    </location>
</feature>
<dbReference type="AlphaFoldDB" id="A0A2X3XZC6"/>
<feature type="transmembrane region" description="Helical" evidence="2">
    <location>
        <begin position="112"/>
        <end position="133"/>
    </location>
</feature>
<evidence type="ECO:0000313" key="4">
    <source>
        <dbReference type="Proteomes" id="UP000249495"/>
    </source>
</evidence>
<keyword evidence="4" id="KW-1185">Reference proteome</keyword>